<dbReference type="PROSITE" id="PS00217">
    <property type="entry name" value="SUGAR_TRANSPORT_2"/>
    <property type="match status" value="1"/>
</dbReference>
<dbReference type="PANTHER" id="PTHR48020">
    <property type="entry name" value="PROTON MYO-INOSITOL COTRANSPORTER"/>
    <property type="match status" value="1"/>
</dbReference>
<evidence type="ECO:0000256" key="6">
    <source>
        <dbReference type="ARBA" id="ARBA00022989"/>
    </source>
</evidence>
<keyword evidence="6 16" id="KW-1133">Transmembrane helix</keyword>
<dbReference type="PANTHER" id="PTHR48020:SF12">
    <property type="entry name" value="PROTON MYO-INOSITOL COTRANSPORTER"/>
    <property type="match status" value="1"/>
</dbReference>
<feature type="transmembrane region" description="Helical" evidence="16">
    <location>
        <begin position="317"/>
        <end position="341"/>
    </location>
</feature>
<dbReference type="Proteomes" id="UP001363151">
    <property type="component" value="Unassembled WGS sequence"/>
</dbReference>
<comment type="catalytic activity">
    <reaction evidence="12">
        <text>D-glucosamine(out) = D-glucosamine(in)</text>
        <dbReference type="Rhea" id="RHEA:78423"/>
        <dbReference type="ChEBI" id="CHEBI:58723"/>
    </reaction>
    <physiologicalReaction direction="left-to-right" evidence="12">
        <dbReference type="Rhea" id="RHEA:78424"/>
    </physiologicalReaction>
</comment>
<dbReference type="Gene3D" id="1.20.1250.20">
    <property type="entry name" value="MFS general substrate transporter like domains"/>
    <property type="match status" value="2"/>
</dbReference>
<evidence type="ECO:0000256" key="13">
    <source>
        <dbReference type="ARBA" id="ARBA00044710"/>
    </source>
</evidence>
<feature type="transmembrane region" description="Helical" evidence="16">
    <location>
        <begin position="110"/>
        <end position="132"/>
    </location>
</feature>
<dbReference type="InterPro" id="IPR003663">
    <property type="entry name" value="Sugar/inositol_transpt"/>
</dbReference>
<sequence>MDVDAKDAAPAMSGPLVALTVFAVLGGFLFGYDTGVVSGAEVFIKEDLNLSDGQVEVVVSITVLFAALGSLVSGPPMQKRGRKPVIMVAACFYAGGSATIAAAPGFGVLVLGRVLLGLGVGLSSMAIPVYVAEAAPPEIRGRLVSFYNLFIVLGQAAACGVNVWAAAALGVSARWRASMGAAAAPALLQLAGVNAMAPEDVGDVRSTLEEIRASPHLRRIFGVGLGLMALQQFSGVNTIMYYGASIMIMCGFEENQSVQLAAALAVAQGLGIVCSLPLWERLGRRRLLVPSTLASATCLLVVAAAFARGISAPANHFAALGGVFCYLLAFGLGLSSGPWVVNSEIYPTRVRGVGNSAACFVNWAANYVVSATFLSACRAFGNAATFAGLAFVGYAGALWIHRSLPETNGLTLEDIEDLFRRRCAESSGGRTRVPTDEPPDDGPLDDRPLA</sequence>
<dbReference type="InterPro" id="IPR036259">
    <property type="entry name" value="MFS_trans_sf"/>
</dbReference>
<accession>A0ABR1FH40</accession>
<comment type="catalytic activity">
    <reaction evidence="9">
        <text>D-glucose(out) = D-glucose(in)</text>
        <dbReference type="Rhea" id="RHEA:60376"/>
        <dbReference type="ChEBI" id="CHEBI:4167"/>
    </reaction>
    <physiologicalReaction direction="left-to-right" evidence="9">
        <dbReference type="Rhea" id="RHEA:60377"/>
    </physiologicalReaction>
</comment>
<feature type="domain" description="Major facilitator superfamily (MFS) profile" evidence="17">
    <location>
        <begin position="19"/>
        <end position="408"/>
    </location>
</feature>
<feature type="transmembrane region" description="Helical" evidence="16">
    <location>
        <begin position="12"/>
        <end position="33"/>
    </location>
</feature>
<feature type="transmembrane region" description="Helical" evidence="16">
    <location>
        <begin position="260"/>
        <end position="279"/>
    </location>
</feature>
<evidence type="ECO:0000256" key="15">
    <source>
        <dbReference type="SAM" id="MobiDB-lite"/>
    </source>
</evidence>
<keyword evidence="7 16" id="KW-0472">Membrane</keyword>
<evidence type="ECO:0000313" key="18">
    <source>
        <dbReference type="EMBL" id="KAK7230702.1"/>
    </source>
</evidence>
<feature type="transmembrane region" description="Helical" evidence="16">
    <location>
        <begin position="85"/>
        <end position="104"/>
    </location>
</feature>
<feature type="transmembrane region" description="Helical" evidence="16">
    <location>
        <begin position="380"/>
        <end position="400"/>
    </location>
</feature>
<feature type="transmembrane region" description="Helical" evidence="16">
    <location>
        <begin position="144"/>
        <end position="165"/>
    </location>
</feature>
<evidence type="ECO:0000256" key="9">
    <source>
        <dbReference type="ARBA" id="ARBA00044648"/>
    </source>
</evidence>
<comment type="subunit">
    <text evidence="3">Homodimer.</text>
</comment>
<dbReference type="SUPFAM" id="SSF103473">
    <property type="entry name" value="MFS general substrate transporter"/>
    <property type="match status" value="1"/>
</dbReference>
<dbReference type="InterPro" id="IPR005828">
    <property type="entry name" value="MFS_sugar_transport-like"/>
</dbReference>
<comment type="similarity">
    <text evidence="2">Belongs to the major facilitator superfamily. Sugar transporter (TC 2.A.1.1) family.</text>
</comment>
<keyword evidence="5 16" id="KW-0812">Transmembrane</keyword>
<keyword evidence="18" id="KW-0762">Sugar transport</keyword>
<organism evidence="18 19">
    <name type="scientific">Aureococcus anophagefferens</name>
    <name type="common">Harmful bloom alga</name>
    <dbReference type="NCBI Taxonomy" id="44056"/>
    <lineage>
        <taxon>Eukaryota</taxon>
        <taxon>Sar</taxon>
        <taxon>Stramenopiles</taxon>
        <taxon>Ochrophyta</taxon>
        <taxon>Pelagophyceae</taxon>
        <taxon>Pelagomonadales</taxon>
        <taxon>Pelagomonadaceae</taxon>
        <taxon>Aureococcus</taxon>
    </lineage>
</organism>
<feature type="region of interest" description="Disordered" evidence="15">
    <location>
        <begin position="425"/>
        <end position="450"/>
    </location>
</feature>
<evidence type="ECO:0000256" key="14">
    <source>
        <dbReference type="ARBA" id="ARBA00044780"/>
    </source>
</evidence>
<comment type="catalytic activity">
    <reaction evidence="13">
        <text>D-fructose(out) = D-fructose(in)</text>
        <dbReference type="Rhea" id="RHEA:60372"/>
        <dbReference type="ChEBI" id="CHEBI:37721"/>
    </reaction>
    <physiologicalReaction direction="left-to-right" evidence="13">
        <dbReference type="Rhea" id="RHEA:60373"/>
    </physiologicalReaction>
</comment>
<gene>
    <name evidence="18" type="primary">SLC2A13</name>
    <name evidence="18" type="ORF">SO694_00078193</name>
</gene>
<name>A0ABR1FH40_AURAN</name>
<evidence type="ECO:0000256" key="1">
    <source>
        <dbReference type="ARBA" id="ARBA00004141"/>
    </source>
</evidence>
<dbReference type="InterPro" id="IPR050814">
    <property type="entry name" value="Myo-inositol_Transporter"/>
</dbReference>
<feature type="transmembrane region" description="Helical" evidence="16">
    <location>
        <begin position="53"/>
        <end position="73"/>
    </location>
</feature>
<evidence type="ECO:0000256" key="8">
    <source>
        <dbReference type="ARBA" id="ARBA00044637"/>
    </source>
</evidence>
<comment type="catalytic activity">
    <reaction evidence="11">
        <text>D-mannose(out) = D-mannose(in)</text>
        <dbReference type="Rhea" id="RHEA:78391"/>
        <dbReference type="ChEBI" id="CHEBI:4208"/>
    </reaction>
    <physiologicalReaction direction="left-to-right" evidence="11">
        <dbReference type="Rhea" id="RHEA:78392"/>
    </physiologicalReaction>
</comment>
<evidence type="ECO:0000256" key="16">
    <source>
        <dbReference type="SAM" id="Phobius"/>
    </source>
</evidence>
<evidence type="ECO:0000256" key="7">
    <source>
        <dbReference type="ARBA" id="ARBA00023136"/>
    </source>
</evidence>
<comment type="catalytic activity">
    <reaction evidence="8">
        <text>D-galactose(in) = D-galactose(out)</text>
        <dbReference type="Rhea" id="RHEA:34915"/>
        <dbReference type="ChEBI" id="CHEBI:4139"/>
    </reaction>
    <physiologicalReaction direction="right-to-left" evidence="8">
        <dbReference type="Rhea" id="RHEA:34917"/>
    </physiologicalReaction>
</comment>
<dbReference type="PRINTS" id="PR00171">
    <property type="entry name" value="SUGRTRNSPORT"/>
</dbReference>
<evidence type="ECO:0000256" key="4">
    <source>
        <dbReference type="ARBA" id="ARBA00022448"/>
    </source>
</evidence>
<dbReference type="EMBL" id="JBBJCI010000426">
    <property type="protein sequence ID" value="KAK7230702.1"/>
    <property type="molecule type" value="Genomic_DNA"/>
</dbReference>
<proteinExistence type="inferred from homology"/>
<evidence type="ECO:0000256" key="10">
    <source>
        <dbReference type="ARBA" id="ARBA00044656"/>
    </source>
</evidence>
<dbReference type="PROSITE" id="PS50850">
    <property type="entry name" value="MFS"/>
    <property type="match status" value="1"/>
</dbReference>
<evidence type="ECO:0000259" key="17">
    <source>
        <dbReference type="PROSITE" id="PS50850"/>
    </source>
</evidence>
<dbReference type="Pfam" id="PF00083">
    <property type="entry name" value="Sugar_tr"/>
    <property type="match status" value="2"/>
</dbReference>
<protein>
    <recommendedName>
        <fullName evidence="14">Hexose transporter 1</fullName>
    </recommendedName>
</protein>
<comment type="subcellular location">
    <subcellularLocation>
        <location evidence="1">Membrane</location>
        <topology evidence="1">Multi-pass membrane protein</topology>
    </subcellularLocation>
</comment>
<evidence type="ECO:0000256" key="3">
    <source>
        <dbReference type="ARBA" id="ARBA00011738"/>
    </source>
</evidence>
<evidence type="ECO:0000256" key="2">
    <source>
        <dbReference type="ARBA" id="ARBA00010992"/>
    </source>
</evidence>
<evidence type="ECO:0000256" key="5">
    <source>
        <dbReference type="ARBA" id="ARBA00022692"/>
    </source>
</evidence>
<feature type="transmembrane region" description="Helical" evidence="16">
    <location>
        <begin position="217"/>
        <end position="240"/>
    </location>
</feature>
<feature type="transmembrane region" description="Helical" evidence="16">
    <location>
        <begin position="353"/>
        <end position="374"/>
    </location>
</feature>
<evidence type="ECO:0000256" key="12">
    <source>
        <dbReference type="ARBA" id="ARBA00044668"/>
    </source>
</evidence>
<evidence type="ECO:0000256" key="11">
    <source>
        <dbReference type="ARBA" id="ARBA00044662"/>
    </source>
</evidence>
<evidence type="ECO:0000313" key="19">
    <source>
        <dbReference type="Proteomes" id="UP001363151"/>
    </source>
</evidence>
<keyword evidence="19" id="KW-1185">Reference proteome</keyword>
<dbReference type="InterPro" id="IPR005829">
    <property type="entry name" value="Sugar_transporter_CS"/>
</dbReference>
<reference evidence="18 19" key="1">
    <citation type="submission" date="2024-03" db="EMBL/GenBank/DDBJ databases">
        <title>Aureococcus anophagefferens CCMP1851 and Kratosvirus quantuckense: Draft genome of a second virus-susceptible host strain in the model system.</title>
        <authorList>
            <person name="Chase E."/>
            <person name="Truchon A.R."/>
            <person name="Schepens W."/>
            <person name="Wilhelm S.W."/>
        </authorList>
    </citation>
    <scope>NUCLEOTIDE SEQUENCE [LARGE SCALE GENOMIC DNA]</scope>
    <source>
        <strain evidence="18 19">CCMP1851</strain>
    </source>
</reference>
<comment type="catalytic activity">
    <reaction evidence="10">
        <text>D-xylose(out) = D-xylose(in)</text>
        <dbReference type="Rhea" id="RHEA:78427"/>
        <dbReference type="ChEBI" id="CHEBI:53455"/>
    </reaction>
    <physiologicalReaction direction="left-to-right" evidence="10">
        <dbReference type="Rhea" id="RHEA:78428"/>
    </physiologicalReaction>
</comment>
<keyword evidence="4" id="KW-0813">Transport</keyword>
<feature type="transmembrane region" description="Helical" evidence="16">
    <location>
        <begin position="291"/>
        <end position="311"/>
    </location>
</feature>
<dbReference type="InterPro" id="IPR020846">
    <property type="entry name" value="MFS_dom"/>
</dbReference>
<comment type="caution">
    <text evidence="18">The sequence shown here is derived from an EMBL/GenBank/DDBJ whole genome shotgun (WGS) entry which is preliminary data.</text>
</comment>